<reference evidence="9" key="1">
    <citation type="journal article" date="2020" name="mSystems">
        <title>Genome- and Community-Level Interaction Insights into Carbon Utilization and Element Cycling Functions of Hydrothermarchaeota in Hydrothermal Sediment.</title>
        <authorList>
            <person name="Zhou Z."/>
            <person name="Liu Y."/>
            <person name="Xu W."/>
            <person name="Pan J."/>
            <person name="Luo Z.H."/>
            <person name="Li M."/>
        </authorList>
    </citation>
    <scope>NUCLEOTIDE SEQUENCE [LARGE SCALE GENOMIC DNA]</scope>
    <source>
        <strain evidence="9">SpSt-613</strain>
        <strain evidence="8">SpSt-669</strain>
    </source>
</reference>
<dbReference type="Pfam" id="PF04024">
    <property type="entry name" value="PspC"/>
    <property type="match status" value="1"/>
</dbReference>
<gene>
    <name evidence="9" type="ORF">ENT82_01775</name>
    <name evidence="8" type="ORF">ENU43_02385</name>
</gene>
<dbReference type="InterPro" id="IPR007168">
    <property type="entry name" value="Phageshock_PspC_N"/>
</dbReference>
<evidence type="ECO:0000256" key="4">
    <source>
        <dbReference type="ARBA" id="ARBA00022989"/>
    </source>
</evidence>
<keyword evidence="2" id="KW-1003">Cell membrane</keyword>
<feature type="transmembrane region" description="Helical" evidence="6">
    <location>
        <begin position="100"/>
        <end position="117"/>
    </location>
</feature>
<proteinExistence type="predicted"/>
<evidence type="ECO:0000313" key="9">
    <source>
        <dbReference type="EMBL" id="HGN89843.1"/>
    </source>
</evidence>
<feature type="domain" description="Phage shock protein PspC N-terminal" evidence="7">
    <location>
        <begin position="29"/>
        <end position="84"/>
    </location>
</feature>
<keyword evidence="5 6" id="KW-0472">Membrane</keyword>
<keyword evidence="4 6" id="KW-1133">Transmembrane helix</keyword>
<dbReference type="EMBL" id="DTAD01000020">
    <property type="protein sequence ID" value="HGN89843.1"/>
    <property type="molecule type" value="Genomic_DNA"/>
</dbReference>
<comment type="subcellular location">
    <subcellularLocation>
        <location evidence="1">Cell membrane</location>
        <topology evidence="1">Single-pass membrane protein</topology>
    </subcellularLocation>
</comment>
<dbReference type="PANTHER" id="PTHR33885:SF3">
    <property type="entry name" value="PHAGE SHOCK PROTEIN C"/>
    <property type="match status" value="1"/>
</dbReference>
<dbReference type="GO" id="GO:0005886">
    <property type="term" value="C:plasma membrane"/>
    <property type="evidence" value="ECO:0007669"/>
    <property type="project" value="UniProtKB-SubCell"/>
</dbReference>
<protein>
    <submittedName>
        <fullName evidence="9">PspC domain-containing protein</fullName>
    </submittedName>
</protein>
<evidence type="ECO:0000256" key="5">
    <source>
        <dbReference type="ARBA" id="ARBA00023136"/>
    </source>
</evidence>
<name>A0A7C4HXN1_CALS0</name>
<evidence type="ECO:0000256" key="6">
    <source>
        <dbReference type="SAM" id="Phobius"/>
    </source>
</evidence>
<feature type="transmembrane region" description="Helical" evidence="6">
    <location>
        <begin position="129"/>
        <end position="151"/>
    </location>
</feature>
<dbReference type="AlphaFoldDB" id="A0A7C4HXN1"/>
<feature type="transmembrane region" description="Helical" evidence="6">
    <location>
        <begin position="55"/>
        <end position="80"/>
    </location>
</feature>
<evidence type="ECO:0000256" key="1">
    <source>
        <dbReference type="ARBA" id="ARBA00004162"/>
    </source>
</evidence>
<evidence type="ECO:0000256" key="3">
    <source>
        <dbReference type="ARBA" id="ARBA00022692"/>
    </source>
</evidence>
<dbReference type="InterPro" id="IPR052027">
    <property type="entry name" value="PspC"/>
</dbReference>
<organism evidence="9">
    <name type="scientific">Caldiarchaeum subterraneum</name>
    <dbReference type="NCBI Taxonomy" id="311458"/>
    <lineage>
        <taxon>Archaea</taxon>
        <taxon>Nitrososphaerota</taxon>
        <taxon>Candidatus Caldarchaeales</taxon>
        <taxon>Candidatus Caldarchaeaceae</taxon>
        <taxon>Candidatus Caldarchaeum</taxon>
    </lineage>
</organism>
<accession>A0A7C4HXN1</accession>
<comment type="caution">
    <text evidence="9">The sequence shown here is derived from an EMBL/GenBank/DDBJ whole genome shotgun (WGS) entry which is preliminary data.</text>
</comment>
<dbReference type="EMBL" id="DTCM01000028">
    <property type="protein sequence ID" value="HGL40501.1"/>
    <property type="molecule type" value="Genomic_DNA"/>
</dbReference>
<sequence length="157" mass="17040">MLRCVAEYLSNKHFNWVSQVIDGVSSRVFERSDSKKVLAGVFGGLGEYLNVDPNLLRLVGVILLIVSPALMIVLYTFAALLIPRRGGVSYVSPTVDMSRVGPVIVGLVLLLVGMWLMGNPPLFILGYPFLRITFATVAGLVIAVIGLVLLVDNLKKV</sequence>
<evidence type="ECO:0000313" key="8">
    <source>
        <dbReference type="EMBL" id="HGL40501.1"/>
    </source>
</evidence>
<keyword evidence="3 6" id="KW-0812">Transmembrane</keyword>
<dbReference type="PANTHER" id="PTHR33885">
    <property type="entry name" value="PHAGE SHOCK PROTEIN C"/>
    <property type="match status" value="1"/>
</dbReference>
<evidence type="ECO:0000259" key="7">
    <source>
        <dbReference type="Pfam" id="PF04024"/>
    </source>
</evidence>
<evidence type="ECO:0000256" key="2">
    <source>
        <dbReference type="ARBA" id="ARBA00022475"/>
    </source>
</evidence>